<evidence type="ECO:0000313" key="1">
    <source>
        <dbReference type="EMBL" id="MDC5697229.1"/>
    </source>
</evidence>
<dbReference type="EMBL" id="JAPFQL010000028">
    <property type="protein sequence ID" value="MDC5697229.1"/>
    <property type="molecule type" value="Genomic_DNA"/>
</dbReference>
<protein>
    <submittedName>
        <fullName evidence="1">DUF3515 domain-containing protein</fullName>
    </submittedName>
</protein>
<comment type="caution">
    <text evidence="1">The sequence shown here is derived from an EMBL/GenBank/DDBJ whole genome shotgun (WGS) entry which is preliminary data.</text>
</comment>
<keyword evidence="2" id="KW-1185">Reference proteome</keyword>
<reference evidence="1 2" key="1">
    <citation type="submission" date="2022-11" db="EMBL/GenBank/DDBJ databases">
        <title>Anaerobic phenanthrene biodegradation by a DNRA strain PheN6.</title>
        <authorList>
            <person name="Zhang Z."/>
        </authorList>
    </citation>
    <scope>NUCLEOTIDE SEQUENCE [LARGE SCALE GENOMIC DNA]</scope>
    <source>
        <strain evidence="1 2">PheN6</strain>
    </source>
</reference>
<proteinExistence type="predicted"/>
<dbReference type="Proteomes" id="UP001150259">
    <property type="component" value="Unassembled WGS sequence"/>
</dbReference>
<dbReference type="Pfam" id="PF12028">
    <property type="entry name" value="DUF3515"/>
    <property type="match status" value="1"/>
</dbReference>
<dbReference type="InterPro" id="IPR021903">
    <property type="entry name" value="DUF3515"/>
</dbReference>
<accession>A0ABT5GG57</accession>
<evidence type="ECO:0000313" key="2">
    <source>
        <dbReference type="Proteomes" id="UP001150259"/>
    </source>
</evidence>
<dbReference type="RefSeq" id="WP_272461808.1">
    <property type="nucleotide sequence ID" value="NZ_JAPFQL010000028.1"/>
</dbReference>
<sequence length="116" mass="11976">MAQEPVCADISWPTEVSSLPAVETSPDHPSVAAWGDPAILARCGLPAPAPTVDSCVVVDGVDWVVRELSDGTAAVTYGREPAIEVLVPASHGPVPLLLPAFGPAARSLPETGRRCI</sequence>
<gene>
    <name evidence="1" type="ORF">OO014_08160</name>
</gene>
<name>A0ABT5GG57_9MICO</name>
<organism evidence="1 2">
    <name type="scientific">Intrasporangium calvum</name>
    <dbReference type="NCBI Taxonomy" id="53358"/>
    <lineage>
        <taxon>Bacteria</taxon>
        <taxon>Bacillati</taxon>
        <taxon>Actinomycetota</taxon>
        <taxon>Actinomycetes</taxon>
        <taxon>Micrococcales</taxon>
        <taxon>Intrasporangiaceae</taxon>
        <taxon>Intrasporangium</taxon>
    </lineage>
</organism>